<dbReference type="Gene3D" id="3.30.450.90">
    <property type="match status" value="1"/>
</dbReference>
<evidence type="ECO:0000256" key="2">
    <source>
        <dbReference type="ARBA" id="ARBA00006611"/>
    </source>
</evidence>
<comment type="subcellular location">
    <subcellularLocation>
        <location evidence="1">Cytoplasm</location>
    </subcellularLocation>
</comment>
<dbReference type="EMBL" id="DXFC01000133">
    <property type="protein sequence ID" value="HIX61480.1"/>
    <property type="molecule type" value="Genomic_DNA"/>
</dbReference>
<comment type="caution">
    <text evidence="7">The sequence shown here is derived from an EMBL/GenBank/DDBJ whole genome shotgun (WGS) entry which is preliminary data.</text>
</comment>
<evidence type="ECO:0000256" key="3">
    <source>
        <dbReference type="ARBA" id="ARBA00022490"/>
    </source>
</evidence>
<dbReference type="CDD" id="cd01129">
    <property type="entry name" value="PulE-GspE-like"/>
    <property type="match status" value="1"/>
</dbReference>
<gene>
    <name evidence="7" type="primary">pilB</name>
    <name evidence="7" type="ORF">H9854_04495</name>
</gene>
<evidence type="ECO:0000256" key="5">
    <source>
        <dbReference type="ARBA" id="ARBA00022840"/>
    </source>
</evidence>
<dbReference type="GO" id="GO:0005737">
    <property type="term" value="C:cytoplasm"/>
    <property type="evidence" value="ECO:0007669"/>
    <property type="project" value="UniProtKB-SubCell"/>
</dbReference>
<dbReference type="Pfam" id="PF05157">
    <property type="entry name" value="MshEN"/>
    <property type="match status" value="1"/>
</dbReference>
<evidence type="ECO:0000259" key="6">
    <source>
        <dbReference type="PROSITE" id="PS00662"/>
    </source>
</evidence>
<dbReference type="Gene3D" id="3.30.300.160">
    <property type="entry name" value="Type II secretion system, protein E, N-terminal domain"/>
    <property type="match status" value="1"/>
</dbReference>
<dbReference type="SUPFAM" id="SSF160246">
    <property type="entry name" value="EspE N-terminal domain-like"/>
    <property type="match status" value="1"/>
</dbReference>
<organism evidence="7 8">
    <name type="scientific">Candidatus Halomonas stercoripullorum</name>
    <dbReference type="NCBI Taxonomy" id="2838617"/>
    <lineage>
        <taxon>Bacteria</taxon>
        <taxon>Pseudomonadati</taxon>
        <taxon>Pseudomonadota</taxon>
        <taxon>Gammaproteobacteria</taxon>
        <taxon>Oceanospirillales</taxon>
        <taxon>Halomonadaceae</taxon>
        <taxon>Halomonas</taxon>
    </lineage>
</organism>
<evidence type="ECO:0000313" key="8">
    <source>
        <dbReference type="Proteomes" id="UP000824248"/>
    </source>
</evidence>
<dbReference type="InterPro" id="IPR027417">
    <property type="entry name" value="P-loop_NTPase"/>
</dbReference>
<evidence type="ECO:0000256" key="1">
    <source>
        <dbReference type="ARBA" id="ARBA00004496"/>
    </source>
</evidence>
<dbReference type="GO" id="GO:0009297">
    <property type="term" value="P:pilus assembly"/>
    <property type="evidence" value="ECO:0007669"/>
    <property type="project" value="InterPro"/>
</dbReference>
<dbReference type="FunFam" id="3.40.50.300:FF:000398">
    <property type="entry name" value="Type IV pilus assembly ATPase PilB"/>
    <property type="match status" value="1"/>
</dbReference>
<feature type="domain" description="Bacterial type II secretion system protein E" evidence="6">
    <location>
        <begin position="402"/>
        <end position="416"/>
    </location>
</feature>
<proteinExistence type="inferred from homology"/>
<dbReference type="PANTHER" id="PTHR30258:SF1">
    <property type="entry name" value="PROTEIN TRANSPORT PROTEIN HOFB HOMOLOG"/>
    <property type="match status" value="1"/>
</dbReference>
<dbReference type="GO" id="GO:0016887">
    <property type="term" value="F:ATP hydrolysis activity"/>
    <property type="evidence" value="ECO:0007669"/>
    <property type="project" value="InterPro"/>
</dbReference>
<dbReference type="GO" id="GO:0005524">
    <property type="term" value="F:ATP binding"/>
    <property type="evidence" value="ECO:0007669"/>
    <property type="project" value="UniProtKB-KW"/>
</dbReference>
<dbReference type="PANTHER" id="PTHR30258">
    <property type="entry name" value="TYPE II SECRETION SYSTEM PROTEIN GSPE-RELATED"/>
    <property type="match status" value="1"/>
</dbReference>
<keyword evidence="4" id="KW-0547">Nucleotide-binding</keyword>
<comment type="similarity">
    <text evidence="2">Belongs to the GSP E family.</text>
</comment>
<accession>A0A9D2B546</accession>
<name>A0A9D2B546_9GAMM</name>
<dbReference type="InterPro" id="IPR013374">
    <property type="entry name" value="ATPase_typ4_pilus-assembl_PilB"/>
</dbReference>
<dbReference type="PROSITE" id="PS00662">
    <property type="entry name" value="T2SP_E"/>
    <property type="match status" value="1"/>
</dbReference>
<dbReference type="NCBIfam" id="TIGR02538">
    <property type="entry name" value="type_IV_pilB"/>
    <property type="match status" value="1"/>
</dbReference>
<dbReference type="Gene3D" id="3.40.50.300">
    <property type="entry name" value="P-loop containing nucleotide triphosphate hydrolases"/>
    <property type="match status" value="1"/>
</dbReference>
<dbReference type="SUPFAM" id="SSF52540">
    <property type="entry name" value="P-loop containing nucleoside triphosphate hydrolases"/>
    <property type="match status" value="1"/>
</dbReference>
<sequence length="588" mass="63641">MDDDLLTPPRFDQPNALAGLALRLVKEGWLSAAATGQAEREANGAKTSLLQHVIESGLVSASQATLAAAREYGLPLVAVEALRLECLPPLDNYPAALLRELCAVPLVQRAHSLTVAVPYPSSLAHLDKLRFATGVSIDAVLSPVDQLVPVLEAYLTRRDTCLTLEPGEVDDAVSELDADYHLETPEPADTASPEAADEAPIVKFVHKILMEAIQRGASDIHFEPYADSYRIRMRVDGMLVEASRPPFAMRARIAARLKVMARLDISERRLPQDGAIKLKMTNAGPVDFRVNSLPTVFGEKLVLRLLDPAAAQIGIDALGFTPQQRELFESALRQPQGMVLVTGPTGSGKTVTLYTGLNLLNQVERNICTAEDPVEIKVPGVNQVNVLPKIGLDFASALRAFLRQDPDVVMVGEIRDLETAEIAVKAAQTGHLVLSTLHTNSAADTLTRLANMGVAPFNIASSVSLIIAQRLARRLCPRCRQPVSLSREALLRDAMLHEGISAEALEQATLFDAVGCTQCTQGYKGRIGIYEVVPVNDAMRELILHGGSAAEFDALARQEGYPDLRRSGLAKVLQGLTSLTEIHRITQD</sequence>
<reference evidence="7" key="1">
    <citation type="journal article" date="2021" name="PeerJ">
        <title>Extensive microbial diversity within the chicken gut microbiome revealed by metagenomics and culture.</title>
        <authorList>
            <person name="Gilroy R."/>
            <person name="Ravi A."/>
            <person name="Getino M."/>
            <person name="Pursley I."/>
            <person name="Horton D.L."/>
            <person name="Alikhan N.F."/>
            <person name="Baker D."/>
            <person name="Gharbi K."/>
            <person name="Hall N."/>
            <person name="Watson M."/>
            <person name="Adriaenssens E.M."/>
            <person name="Foster-Nyarko E."/>
            <person name="Jarju S."/>
            <person name="Secka A."/>
            <person name="Antonio M."/>
            <person name="Oren A."/>
            <person name="Chaudhuri R.R."/>
            <person name="La Ragione R."/>
            <person name="Hildebrand F."/>
            <person name="Pallen M.J."/>
        </authorList>
    </citation>
    <scope>NUCLEOTIDE SEQUENCE</scope>
    <source>
        <strain evidence="7">1193</strain>
    </source>
</reference>
<dbReference type="InterPro" id="IPR001482">
    <property type="entry name" value="T2SS/T4SS_dom"/>
</dbReference>
<dbReference type="InterPro" id="IPR037257">
    <property type="entry name" value="T2SS_E_N_sf"/>
</dbReference>
<keyword evidence="3" id="KW-0963">Cytoplasm</keyword>
<dbReference type="AlphaFoldDB" id="A0A9D2B546"/>
<reference evidence="7" key="2">
    <citation type="submission" date="2021-04" db="EMBL/GenBank/DDBJ databases">
        <authorList>
            <person name="Gilroy R."/>
        </authorList>
    </citation>
    <scope>NUCLEOTIDE SEQUENCE</scope>
    <source>
        <strain evidence="7">1193</strain>
    </source>
</reference>
<evidence type="ECO:0000313" key="7">
    <source>
        <dbReference type="EMBL" id="HIX61480.1"/>
    </source>
</evidence>
<dbReference type="Pfam" id="PF00437">
    <property type="entry name" value="T2SSE"/>
    <property type="match status" value="1"/>
</dbReference>
<evidence type="ECO:0000256" key="4">
    <source>
        <dbReference type="ARBA" id="ARBA00022741"/>
    </source>
</evidence>
<protein>
    <submittedName>
        <fullName evidence="7">Type IV-A pilus assembly ATPase PilB</fullName>
    </submittedName>
</protein>
<dbReference type="FunFam" id="3.30.450.90:FF:000001">
    <property type="entry name" value="Type II secretion system ATPase GspE"/>
    <property type="match status" value="1"/>
</dbReference>
<dbReference type="InterPro" id="IPR007831">
    <property type="entry name" value="T2SS_GspE_N"/>
</dbReference>
<dbReference type="Proteomes" id="UP000824248">
    <property type="component" value="Unassembled WGS sequence"/>
</dbReference>
<keyword evidence="5" id="KW-0067">ATP-binding</keyword>
<dbReference type="GO" id="GO:0005886">
    <property type="term" value="C:plasma membrane"/>
    <property type="evidence" value="ECO:0007669"/>
    <property type="project" value="TreeGrafter"/>
</dbReference>